<accession>A0ABU0IM54</accession>
<comment type="caution">
    <text evidence="3">The sequence shown here is derived from an EMBL/GenBank/DDBJ whole genome shotgun (WGS) entry which is preliminary data.</text>
</comment>
<sequence>MRLLPALLMLALLAITPLAAQADGEPATLFANLTLVNGDASPPQPGMAILVRGERIEAVGPVGQVQAAGAKVVDMKGAFVTPGLINTHVHLATPPMRRYAEAMLRRDLYGGITAERDMADDLRQVADLARAARVGEIPGPDIYYAALFAGPEFFEDPRTQAVTAGETPGKTPWMRAVDADTDLRQAVAEAKGTGATAIKIYADLSAERVAAITAEAHRQGLKVWAHAAVFPASPAEVLAAGVDGVSHVCMLAYQVSDKMPLAYHRRPNVQEERLAAGDDPTMAGLFETMKAKDQVLDATLWVYEELARMSAADPSRPKPYCSAPLAARLTNQAYRADVIITVGTDGFSPGTSPWPALQDEMQYLQDTAGLKPLDVLKAATLNGAKAVGREAEMGTITPGKLANLVFLTADPSQDVRAFRTVRLTVKRGVLFWRKDYRPVSKAETKDAE</sequence>
<dbReference type="Gene3D" id="1.20.58.520">
    <property type="entry name" value="Amidohydrolase"/>
    <property type="match status" value="1"/>
</dbReference>
<dbReference type="PANTHER" id="PTHR43135:SF3">
    <property type="entry name" value="ALPHA-D-RIBOSE 1-METHYLPHOSPHONATE 5-TRIPHOSPHATE DIPHOSPHATASE"/>
    <property type="match status" value="1"/>
</dbReference>
<organism evidence="3 4">
    <name type="scientific">Caulobacter ginsengisoli</name>
    <dbReference type="NCBI Taxonomy" id="400775"/>
    <lineage>
        <taxon>Bacteria</taxon>
        <taxon>Pseudomonadati</taxon>
        <taxon>Pseudomonadota</taxon>
        <taxon>Alphaproteobacteria</taxon>
        <taxon>Caulobacterales</taxon>
        <taxon>Caulobacteraceae</taxon>
        <taxon>Caulobacter</taxon>
    </lineage>
</organism>
<feature type="domain" description="Amidohydrolase-related" evidence="2">
    <location>
        <begin position="79"/>
        <end position="247"/>
    </location>
</feature>
<dbReference type="PANTHER" id="PTHR43135">
    <property type="entry name" value="ALPHA-D-RIBOSE 1-METHYLPHOSPHONATE 5-TRIPHOSPHATE DIPHOSPHATASE"/>
    <property type="match status" value="1"/>
</dbReference>
<evidence type="ECO:0000313" key="4">
    <source>
        <dbReference type="Proteomes" id="UP001228905"/>
    </source>
</evidence>
<evidence type="ECO:0000256" key="1">
    <source>
        <dbReference type="SAM" id="SignalP"/>
    </source>
</evidence>
<keyword evidence="1" id="KW-0732">Signal</keyword>
<dbReference type="SUPFAM" id="SSF51338">
    <property type="entry name" value="Composite domain of metallo-dependent hydrolases"/>
    <property type="match status" value="1"/>
</dbReference>
<dbReference type="Proteomes" id="UP001228905">
    <property type="component" value="Unassembled WGS sequence"/>
</dbReference>
<proteinExistence type="predicted"/>
<dbReference type="Gene3D" id="2.30.40.10">
    <property type="entry name" value="Urease, subunit C, domain 1"/>
    <property type="match status" value="1"/>
</dbReference>
<protein>
    <submittedName>
        <fullName evidence="3">Imidazolonepropionase-like amidohydrolase</fullName>
    </submittedName>
</protein>
<dbReference type="SUPFAM" id="SSF51556">
    <property type="entry name" value="Metallo-dependent hydrolases"/>
    <property type="match status" value="1"/>
</dbReference>
<dbReference type="Gene3D" id="3.40.50.10910">
    <property type="entry name" value="Amidohydrolase"/>
    <property type="match status" value="1"/>
</dbReference>
<feature type="signal peptide" evidence="1">
    <location>
        <begin position="1"/>
        <end position="22"/>
    </location>
</feature>
<gene>
    <name evidence="3" type="ORF">QO010_000851</name>
</gene>
<dbReference type="InterPro" id="IPR011059">
    <property type="entry name" value="Metal-dep_hydrolase_composite"/>
</dbReference>
<dbReference type="RefSeq" id="WP_307346422.1">
    <property type="nucleotide sequence ID" value="NZ_JAUSVS010000001.1"/>
</dbReference>
<dbReference type="InterPro" id="IPR032466">
    <property type="entry name" value="Metal_Hydrolase"/>
</dbReference>
<feature type="domain" description="Amidohydrolase-related" evidence="2">
    <location>
        <begin position="332"/>
        <end position="418"/>
    </location>
</feature>
<dbReference type="InterPro" id="IPR051781">
    <property type="entry name" value="Metallo-dep_Hydrolase"/>
</dbReference>
<dbReference type="Gene3D" id="3.30.110.90">
    <property type="entry name" value="Amidohydrolase"/>
    <property type="match status" value="1"/>
</dbReference>
<name>A0ABU0IM54_9CAUL</name>
<reference evidence="3 4" key="1">
    <citation type="submission" date="2023-07" db="EMBL/GenBank/DDBJ databases">
        <title>Genomic Encyclopedia of Type Strains, Phase IV (KMG-IV): sequencing the most valuable type-strain genomes for metagenomic binning, comparative biology and taxonomic classification.</title>
        <authorList>
            <person name="Goeker M."/>
        </authorList>
    </citation>
    <scope>NUCLEOTIDE SEQUENCE [LARGE SCALE GENOMIC DNA]</scope>
    <source>
        <strain evidence="3 4">DSM 18695</strain>
    </source>
</reference>
<feature type="chain" id="PRO_5046666700" evidence="1">
    <location>
        <begin position="23"/>
        <end position="448"/>
    </location>
</feature>
<evidence type="ECO:0000259" key="2">
    <source>
        <dbReference type="Pfam" id="PF01979"/>
    </source>
</evidence>
<dbReference type="Pfam" id="PF01979">
    <property type="entry name" value="Amidohydro_1"/>
    <property type="match status" value="2"/>
</dbReference>
<evidence type="ECO:0000313" key="3">
    <source>
        <dbReference type="EMBL" id="MDQ0463103.1"/>
    </source>
</evidence>
<dbReference type="EMBL" id="JAUSVS010000001">
    <property type="protein sequence ID" value="MDQ0463103.1"/>
    <property type="molecule type" value="Genomic_DNA"/>
</dbReference>
<dbReference type="InterPro" id="IPR006680">
    <property type="entry name" value="Amidohydro-rel"/>
</dbReference>
<keyword evidence="4" id="KW-1185">Reference proteome</keyword>